<keyword evidence="2" id="KW-1185">Reference proteome</keyword>
<gene>
    <name evidence="1" type="ORF">KM842_09805</name>
</gene>
<organism evidence="1 2">
    <name type="scientific">Curtobacterium aetherium</name>
    <dbReference type="NCBI Taxonomy" id="2841594"/>
    <lineage>
        <taxon>Bacteria</taxon>
        <taxon>Bacillati</taxon>
        <taxon>Actinomycetota</taxon>
        <taxon>Actinomycetes</taxon>
        <taxon>Micrococcales</taxon>
        <taxon>Microbacteriaceae</taxon>
        <taxon>Curtobacterium</taxon>
    </lineage>
</organism>
<evidence type="ECO:0000313" key="1">
    <source>
        <dbReference type="EMBL" id="QWS32584.1"/>
    </source>
</evidence>
<reference evidence="1" key="1">
    <citation type="submission" date="2021-06" db="EMBL/GenBank/DDBJ databases">
        <authorList>
            <person name="Ellington A.J."/>
            <person name="Bryan N.C."/>
            <person name="Christner B.C."/>
            <person name="Reisch C.R."/>
        </authorList>
    </citation>
    <scope>NUCLEOTIDE SEQUENCE</scope>
    <source>
        <strain evidence="1">L6-1</strain>
    </source>
</reference>
<proteinExistence type="predicted"/>
<dbReference type="EMBL" id="CP076544">
    <property type="protein sequence ID" value="QWS32584.1"/>
    <property type="molecule type" value="Genomic_DNA"/>
</dbReference>
<sequence>MTNTIRTAEAGNPLAVTLTQHLADMLWHTGTTSAETLTENRDRFESDPVLPDPDDAIFAASYMRWCRTAADAVLLLAYEQAAGHSATMLWDLDEDEHVVLSTRLPAR</sequence>
<accession>A0ACD1E159</accession>
<evidence type="ECO:0000313" key="2">
    <source>
        <dbReference type="Proteomes" id="UP000681794"/>
    </source>
</evidence>
<protein>
    <submittedName>
        <fullName evidence="1">Uncharacterized protein</fullName>
    </submittedName>
</protein>
<name>A0ACD1E159_9MICO</name>
<dbReference type="Proteomes" id="UP000681794">
    <property type="component" value="Chromosome"/>
</dbReference>